<dbReference type="AlphaFoldDB" id="A0AAU2JUD4"/>
<dbReference type="PROSITE" id="PS51257">
    <property type="entry name" value="PROKAR_LIPOPROTEIN"/>
    <property type="match status" value="1"/>
</dbReference>
<feature type="signal peptide" evidence="1">
    <location>
        <begin position="1"/>
        <end position="25"/>
    </location>
</feature>
<evidence type="ECO:0000259" key="2">
    <source>
        <dbReference type="PROSITE" id="PS50234"/>
    </source>
</evidence>
<dbReference type="InterPro" id="IPR036465">
    <property type="entry name" value="vWFA_dom_sf"/>
</dbReference>
<dbReference type="InterPro" id="IPR002035">
    <property type="entry name" value="VWF_A"/>
</dbReference>
<dbReference type="GO" id="GO:0030973">
    <property type="term" value="F:molybdate ion binding"/>
    <property type="evidence" value="ECO:0007669"/>
    <property type="project" value="TreeGrafter"/>
</dbReference>
<dbReference type="Pfam" id="PF13531">
    <property type="entry name" value="SBP_bac_11"/>
    <property type="match status" value="1"/>
</dbReference>
<name>A0AAU2JUD4_9ACTN</name>
<accession>A0AAU2JUD4</accession>
<organism evidence="3">
    <name type="scientific">Streptomyces sp. NBC_00049</name>
    <dbReference type="NCBI Taxonomy" id="2903617"/>
    <lineage>
        <taxon>Bacteria</taxon>
        <taxon>Bacillati</taxon>
        <taxon>Actinomycetota</taxon>
        <taxon>Actinomycetes</taxon>
        <taxon>Kitasatosporales</taxon>
        <taxon>Streptomycetaceae</taxon>
        <taxon>Streptomyces</taxon>
    </lineage>
</organism>
<dbReference type="InterPro" id="IPR050682">
    <property type="entry name" value="ModA/WtpA"/>
</dbReference>
<dbReference type="Gene3D" id="3.40.50.410">
    <property type="entry name" value="von Willebrand factor, type A domain"/>
    <property type="match status" value="1"/>
</dbReference>
<dbReference type="Pfam" id="PF13519">
    <property type="entry name" value="VWA_2"/>
    <property type="match status" value="1"/>
</dbReference>
<dbReference type="PANTHER" id="PTHR30632:SF0">
    <property type="entry name" value="SULFATE-BINDING PROTEIN"/>
    <property type="match status" value="1"/>
</dbReference>
<feature type="domain" description="VWFA" evidence="2">
    <location>
        <begin position="352"/>
        <end position="543"/>
    </location>
</feature>
<sequence length="547" mass="57585">MTRSPRPGRALFAGLALTVLVAATAGCTAASEPSGPRPTAYKEGTLRVLASSELADMQPVLEQAEKATGVHVNLTWSGTLDAAEQVASGKADGKYDAIWLSSNDYLRLRPEAVGKLANETPVMSSPVALGVRPDALARLGWKPEEVTWSAVHEAVAAGRLTYGMTDPVRSNSGFSALVSVASGLSGAQSALTEADVRTAQPRLKEFFAGQKLTSGSSGWLTTAYAKRGDVDALVNYESVLLSMNRDVKDAKARLTVVRPRDGVVTAHYPLTLLTSAPAGARESGRALTEYLRGPEAQKAITGQTFRRPVATGVAPAAGLGADKRRELPFPGSLAVADGLLASYENELRRPSRTVYVLDTSGSMAEEDRIGRLKSALTDLTGSGGSGTGRRFRDREEVTLLPFGDKVKEVLTHVVEPGNPGPALDAIRGDVKSLRPQGGTAVYGSLKAAYQHLGQGNADAFTSIVLMTDGQSGDKVKDFDSFYASLPEAQKHTPVFAVLFGDSDRKELTHITELTGGRLFDATGTGVPPAVAGGGSLDGAFEEIRGYQ</sequence>
<dbReference type="CDD" id="cd00198">
    <property type="entry name" value="vWFA"/>
    <property type="match status" value="1"/>
</dbReference>
<feature type="chain" id="PRO_5043648231" evidence="1">
    <location>
        <begin position="26"/>
        <end position="547"/>
    </location>
</feature>
<dbReference type="SUPFAM" id="SSF53300">
    <property type="entry name" value="vWA-like"/>
    <property type="match status" value="1"/>
</dbReference>
<evidence type="ECO:0000256" key="1">
    <source>
        <dbReference type="SAM" id="SignalP"/>
    </source>
</evidence>
<gene>
    <name evidence="3" type="ORF">OG327_21745</name>
</gene>
<dbReference type="GO" id="GO:0015689">
    <property type="term" value="P:molybdate ion transport"/>
    <property type="evidence" value="ECO:0007669"/>
    <property type="project" value="TreeGrafter"/>
</dbReference>
<dbReference type="SUPFAM" id="SSF53850">
    <property type="entry name" value="Periplasmic binding protein-like II"/>
    <property type="match status" value="1"/>
</dbReference>
<dbReference type="SMART" id="SM00327">
    <property type="entry name" value="VWA"/>
    <property type="match status" value="1"/>
</dbReference>
<reference evidence="3" key="1">
    <citation type="submission" date="2022-10" db="EMBL/GenBank/DDBJ databases">
        <title>The complete genomes of actinobacterial strains from the NBC collection.</title>
        <authorList>
            <person name="Joergensen T.S."/>
            <person name="Alvarez Arevalo M."/>
            <person name="Sterndorff E.B."/>
            <person name="Faurdal D."/>
            <person name="Vuksanovic O."/>
            <person name="Mourched A.-S."/>
            <person name="Charusanti P."/>
            <person name="Shaw S."/>
            <person name="Blin K."/>
            <person name="Weber T."/>
        </authorList>
    </citation>
    <scope>NUCLEOTIDE SEQUENCE</scope>
    <source>
        <strain evidence="3">NBC_00049</strain>
    </source>
</reference>
<evidence type="ECO:0000313" key="3">
    <source>
        <dbReference type="EMBL" id="WTU75735.1"/>
    </source>
</evidence>
<proteinExistence type="predicted"/>
<dbReference type="EMBL" id="CP108264">
    <property type="protein sequence ID" value="WTU75735.1"/>
    <property type="molecule type" value="Genomic_DNA"/>
</dbReference>
<dbReference type="PROSITE" id="PS50234">
    <property type="entry name" value="VWFA"/>
    <property type="match status" value="1"/>
</dbReference>
<dbReference type="PANTHER" id="PTHR30632">
    <property type="entry name" value="MOLYBDATE-BINDING PERIPLASMIC PROTEIN"/>
    <property type="match status" value="1"/>
</dbReference>
<dbReference type="Gene3D" id="3.40.190.10">
    <property type="entry name" value="Periplasmic binding protein-like II"/>
    <property type="match status" value="2"/>
</dbReference>
<protein>
    <submittedName>
        <fullName evidence="3">VWA domain-containing protein</fullName>
    </submittedName>
</protein>
<keyword evidence="1" id="KW-0732">Signal</keyword>